<sequence length="589" mass="66049">MNNNDHNNGKFGGNETNNAPSSIKAKIEAFNSGVVPNAVDSNENDANRNNGAPSLVQSRINALNNGNGGEVRNANRYSYSEEYHNNSRMNSAGPTRDRNQTSASNNKPTFHEDVPSRGKSPEELKAMGNDAFEREEFALSIQLYTAAIEILCRQQQQQQQQVSGAVNYLLAILYSNRSAAYLQKAVYLSVEMQLELSNENGGANASNEAMTAECDQLYDRALYDAERAIALRPDWFKGYARQGDVQFILQRYPQAAESYEMALQLEPRNRSLQQSLEESREAARATALERVRQTSRRNREENGQRDYSNDAVRPSGLNDSGPQGEDRIEPIPEDDSRAHRQFNSNNISHISHESEPSPRGAAYHTYNGVHNHNNSNIPPAGYSTFSQEANRHYTEESASAPHPSERETTPPNRSVPPPPSGESYRLHQLEEYRRKKGISGTDTSTFPDSYTAGDVSEHTPVAMRQQTYSEENTTRSSPPRSTAREEEKVSPPPTKAAPDMFLKMLSQQQWDGNAGKQKRQTTTPQTSVLHEKEERRTVSLDQEVNTSTGPGSQRRLSDLKKRPYEYSSAAASAYQNKLLEEYRQRKYGK</sequence>
<evidence type="ECO:0000256" key="3">
    <source>
        <dbReference type="PROSITE-ProRule" id="PRU00339"/>
    </source>
</evidence>
<gene>
    <name evidence="5" type="ORF">ADEAN_000022000</name>
</gene>
<dbReference type="GO" id="GO:0051879">
    <property type="term" value="F:Hsp90 protein binding"/>
    <property type="evidence" value="ECO:0007669"/>
    <property type="project" value="TreeGrafter"/>
</dbReference>
<dbReference type="EMBL" id="LR877145">
    <property type="protein sequence ID" value="CAD2212808.1"/>
    <property type="molecule type" value="Genomic_DNA"/>
</dbReference>
<dbReference type="PANTHER" id="PTHR22904">
    <property type="entry name" value="TPR REPEAT CONTAINING PROTEIN"/>
    <property type="match status" value="1"/>
</dbReference>
<name>A0A7G2BZ72_9TRYP</name>
<feature type="compositionally biased region" description="Polar residues" evidence="4">
    <location>
        <begin position="368"/>
        <end position="388"/>
    </location>
</feature>
<reference evidence="5 6" key="1">
    <citation type="submission" date="2020-08" db="EMBL/GenBank/DDBJ databases">
        <authorList>
            <person name="Newling K."/>
            <person name="Davey J."/>
            <person name="Forrester S."/>
        </authorList>
    </citation>
    <scope>NUCLEOTIDE SEQUENCE [LARGE SCALE GENOMIC DNA]</scope>
    <source>
        <strain evidence="6">Crithidia deanei Carvalho (ATCC PRA-265)</strain>
    </source>
</reference>
<protein>
    <submittedName>
        <fullName evidence="5">Uncharacterized protein</fullName>
    </submittedName>
</protein>
<dbReference type="InterPro" id="IPR011990">
    <property type="entry name" value="TPR-like_helical_dom_sf"/>
</dbReference>
<feature type="compositionally biased region" description="Basic and acidic residues" evidence="4">
    <location>
        <begin position="109"/>
        <end position="123"/>
    </location>
</feature>
<keyword evidence="2 3" id="KW-0802">TPR repeat</keyword>
<feature type="compositionally biased region" description="Basic and acidic residues" evidence="4">
    <location>
        <begin position="529"/>
        <end position="538"/>
    </location>
</feature>
<dbReference type="OrthoDB" id="2423701at2759"/>
<feature type="region of interest" description="Disordered" evidence="4">
    <location>
        <begin position="1"/>
        <end position="20"/>
    </location>
</feature>
<feature type="compositionally biased region" description="Polar residues" evidence="4">
    <location>
        <begin position="539"/>
        <end position="551"/>
    </location>
</feature>
<feature type="compositionally biased region" description="Polar residues" evidence="4">
    <location>
        <begin position="464"/>
        <end position="480"/>
    </location>
</feature>
<evidence type="ECO:0000256" key="2">
    <source>
        <dbReference type="ARBA" id="ARBA00022803"/>
    </source>
</evidence>
<accession>A0A7G2BZ72</accession>
<feature type="compositionally biased region" description="Basic and acidic residues" evidence="4">
    <location>
        <begin position="424"/>
        <end position="433"/>
    </location>
</feature>
<dbReference type="PROSITE" id="PS50005">
    <property type="entry name" value="TPR"/>
    <property type="match status" value="1"/>
</dbReference>
<dbReference type="Proteomes" id="UP000515908">
    <property type="component" value="Chromosome 01"/>
</dbReference>
<dbReference type="AlphaFoldDB" id="A0A7G2BZ72"/>
<evidence type="ECO:0000256" key="4">
    <source>
        <dbReference type="SAM" id="MobiDB-lite"/>
    </source>
</evidence>
<feature type="compositionally biased region" description="Basic and acidic residues" evidence="4">
    <location>
        <begin position="277"/>
        <end position="308"/>
    </location>
</feature>
<proteinExistence type="predicted"/>
<evidence type="ECO:0000256" key="1">
    <source>
        <dbReference type="ARBA" id="ARBA00022737"/>
    </source>
</evidence>
<evidence type="ECO:0000313" key="5">
    <source>
        <dbReference type="EMBL" id="CAD2212808.1"/>
    </source>
</evidence>
<feature type="region of interest" description="Disordered" evidence="4">
    <location>
        <begin position="272"/>
        <end position="561"/>
    </location>
</feature>
<feature type="compositionally biased region" description="Basic and acidic residues" evidence="4">
    <location>
        <begin position="324"/>
        <end position="338"/>
    </location>
</feature>
<dbReference type="Gene3D" id="1.25.40.10">
    <property type="entry name" value="Tetratricopeptide repeat domain"/>
    <property type="match status" value="1"/>
</dbReference>
<keyword evidence="1" id="KW-0677">Repeat</keyword>
<organism evidence="5 6">
    <name type="scientific">Angomonas deanei</name>
    <dbReference type="NCBI Taxonomy" id="59799"/>
    <lineage>
        <taxon>Eukaryota</taxon>
        <taxon>Discoba</taxon>
        <taxon>Euglenozoa</taxon>
        <taxon>Kinetoplastea</taxon>
        <taxon>Metakinetoplastina</taxon>
        <taxon>Trypanosomatida</taxon>
        <taxon>Trypanosomatidae</taxon>
        <taxon>Strigomonadinae</taxon>
        <taxon>Angomonas</taxon>
    </lineage>
</organism>
<dbReference type="VEuPathDB" id="TriTrypDB:ADEAN_000022000"/>
<feature type="repeat" description="TPR" evidence="3">
    <location>
        <begin position="236"/>
        <end position="269"/>
    </location>
</feature>
<dbReference type="InterPro" id="IPR019734">
    <property type="entry name" value="TPR_rpt"/>
</dbReference>
<dbReference type="SUPFAM" id="SSF48452">
    <property type="entry name" value="TPR-like"/>
    <property type="match status" value="1"/>
</dbReference>
<dbReference type="PANTHER" id="PTHR22904:SF534">
    <property type="match status" value="1"/>
</dbReference>
<evidence type="ECO:0000313" key="6">
    <source>
        <dbReference type="Proteomes" id="UP000515908"/>
    </source>
</evidence>
<dbReference type="SMART" id="SM00028">
    <property type="entry name" value="TPR"/>
    <property type="match status" value="2"/>
</dbReference>
<feature type="region of interest" description="Disordered" evidence="4">
    <location>
        <begin position="82"/>
        <end position="123"/>
    </location>
</feature>
<keyword evidence="6" id="KW-1185">Reference proteome</keyword>